<reference evidence="1 2" key="1">
    <citation type="journal article" date="2022" name="bioRxiv">
        <title>The genome of the oomycete Peronosclerospora sorghi, a cosmopolitan pathogen of maize and sorghum, is inflated with dispersed pseudogenes.</title>
        <authorList>
            <person name="Fletcher K."/>
            <person name="Martin F."/>
            <person name="Isakeit T."/>
            <person name="Cavanaugh K."/>
            <person name="Magill C."/>
            <person name="Michelmore R."/>
        </authorList>
    </citation>
    <scope>NUCLEOTIDE SEQUENCE [LARGE SCALE GENOMIC DNA]</scope>
    <source>
        <strain evidence="1">P6</strain>
    </source>
</reference>
<name>A0ACC0W9R9_9STRA</name>
<keyword evidence="2" id="KW-1185">Reference proteome</keyword>
<gene>
    <name evidence="1" type="ORF">PsorP6_007171</name>
</gene>
<accession>A0ACC0W9R9</accession>
<dbReference type="EMBL" id="CM047582">
    <property type="protein sequence ID" value="KAI9914451.1"/>
    <property type="molecule type" value="Genomic_DNA"/>
</dbReference>
<organism evidence="1 2">
    <name type="scientific">Peronosclerospora sorghi</name>
    <dbReference type="NCBI Taxonomy" id="230839"/>
    <lineage>
        <taxon>Eukaryota</taxon>
        <taxon>Sar</taxon>
        <taxon>Stramenopiles</taxon>
        <taxon>Oomycota</taxon>
        <taxon>Peronosporomycetes</taxon>
        <taxon>Peronosporales</taxon>
        <taxon>Peronosporaceae</taxon>
        <taxon>Peronosclerospora</taxon>
    </lineage>
</organism>
<evidence type="ECO:0000313" key="1">
    <source>
        <dbReference type="EMBL" id="KAI9914451.1"/>
    </source>
</evidence>
<sequence>MADDFVLEYDMLQLIDGDDSFSIDLMGGSTSEAAYADVGPFLTNCSVDVSIAAPPTLAPPSLSKSRETVATLPDNFSELLLDNEVAQRYELEKAVHIDSNLKKPDKQTGREQKNGALNVDAFTNLAILSSPCPSVPSSCPSTKDGSPWNTEAGDEYDVGPPLLAAARSTTKVEKQVQTYQVSTVEQRMVSMTPPESSLSPGQTDRSVSASPLSGLSDVTVEKIGDDDDEMEKEMMDDEIDLLGKEAKYLDAQVDFLVSRAKSSRPRRQSIKQHRFRDAQHLKLLAKSQQDNQLLNNLVMQQKIYQDNFQAMLAVAPVNDVRMALMTPIESFIRLGKDFNERRKTILSLREEKLDVTYKFIEQKAKGLDFNQPYQYSDTFEKFGKHYCVNFAISKFDDVSVFQVGRAIYEMIAGKDEAAICAIGSTMIYESLDTIKCNFMHQRIISSMKWDDEDAAQMPDMESNAIFYCRFSDNSAVLATDYIDQDDLHPYDTSNRIRKDVASGVVLSGHTDADGKKFVVMKRFLMAKYHMYSHKVSQEQQDRFFASMPRCTDSMKALITDHIQRDQAVASRVCDN</sequence>
<protein>
    <submittedName>
        <fullName evidence="1">Uncharacterized protein</fullName>
    </submittedName>
</protein>
<evidence type="ECO:0000313" key="2">
    <source>
        <dbReference type="Proteomes" id="UP001163321"/>
    </source>
</evidence>
<proteinExistence type="predicted"/>
<comment type="caution">
    <text evidence="1">The sequence shown here is derived from an EMBL/GenBank/DDBJ whole genome shotgun (WGS) entry which is preliminary data.</text>
</comment>
<dbReference type="Proteomes" id="UP001163321">
    <property type="component" value="Chromosome 3"/>
</dbReference>